<dbReference type="SUPFAM" id="SSF53448">
    <property type="entry name" value="Nucleotide-diphospho-sugar transferases"/>
    <property type="match status" value="1"/>
</dbReference>
<reference evidence="6" key="1">
    <citation type="submission" date="2021-01" db="EMBL/GenBank/DDBJ databases">
        <title>Genome public.</title>
        <authorList>
            <person name="Liu C."/>
            <person name="Sun Q."/>
        </authorList>
    </citation>
    <scope>NUCLEOTIDE SEQUENCE [LARGE SCALE GENOMIC DNA]</scope>
    <source>
        <strain evidence="6">YIM B02556</strain>
    </source>
</reference>
<accession>A0ABS1FGW1</accession>
<feature type="domain" description="MobA-like NTP transferase" evidence="4">
    <location>
        <begin position="3"/>
        <end position="130"/>
    </location>
</feature>
<evidence type="ECO:0000256" key="1">
    <source>
        <dbReference type="ARBA" id="ARBA00022679"/>
    </source>
</evidence>
<sequence length="261" mass="28077">MKAIVLSAGQGKRLLPLTEARPKCLLPFAGRPLLEWQLRALAMQGVTEAVVVVGFAAAAVEEELERLDLPGLHVRTLFNPFYSVADNIGSCFVAQSAMTGDFLILNGDTLFEPAVLGTLLSRATAPVTVTIDRKPRYDADDMKVSLAAGHRLRAIGKTLSADSVDGESIGMLLFRGDGGARFVDSIQSVLREPDGRSRWYLSAVDRLARTDGGVVEAVSIEGHQWGEVDYPADVACAQRLIEGWIAAGRFALPTAEQRLSA</sequence>
<dbReference type="InterPro" id="IPR029044">
    <property type="entry name" value="Nucleotide-diphossugar_trans"/>
</dbReference>
<dbReference type="InterPro" id="IPR050065">
    <property type="entry name" value="GlmU-like"/>
</dbReference>
<evidence type="ECO:0000259" key="4">
    <source>
        <dbReference type="Pfam" id="PF12804"/>
    </source>
</evidence>
<evidence type="ECO:0000313" key="6">
    <source>
        <dbReference type="Proteomes" id="UP000652760"/>
    </source>
</evidence>
<comment type="caution">
    <text evidence="5">The sequence shown here is derived from an EMBL/GenBank/DDBJ whole genome shotgun (WGS) entry which is preliminary data.</text>
</comment>
<name>A0ABS1FGW1_9PROT</name>
<dbReference type="GO" id="GO:0016740">
    <property type="term" value="F:transferase activity"/>
    <property type="evidence" value="ECO:0007669"/>
    <property type="project" value="UniProtKB-KW"/>
</dbReference>
<evidence type="ECO:0000313" key="5">
    <source>
        <dbReference type="EMBL" id="MBK1842671.1"/>
    </source>
</evidence>
<dbReference type="Pfam" id="PF12804">
    <property type="entry name" value="NTP_transf_3"/>
    <property type="match status" value="1"/>
</dbReference>
<dbReference type="Gene3D" id="3.90.550.10">
    <property type="entry name" value="Spore Coat Polysaccharide Biosynthesis Protein SpsA, Chain A"/>
    <property type="match status" value="1"/>
</dbReference>
<keyword evidence="2" id="KW-0548">Nucleotidyltransferase</keyword>
<keyword evidence="1 5" id="KW-0808">Transferase</keyword>
<dbReference type="InterPro" id="IPR025877">
    <property type="entry name" value="MobA-like_NTP_Trfase"/>
</dbReference>
<evidence type="ECO:0000256" key="3">
    <source>
        <dbReference type="ARBA" id="ARBA00022842"/>
    </source>
</evidence>
<keyword evidence="6" id="KW-1185">Reference proteome</keyword>
<proteinExistence type="predicted"/>
<dbReference type="Proteomes" id="UP000652760">
    <property type="component" value="Unassembled WGS sequence"/>
</dbReference>
<keyword evidence="3" id="KW-0460">Magnesium</keyword>
<dbReference type="PANTHER" id="PTHR43584:SF8">
    <property type="entry name" value="N-ACETYLMURAMATE ALPHA-1-PHOSPHATE URIDYLYLTRANSFERASE"/>
    <property type="match status" value="1"/>
</dbReference>
<gene>
    <name evidence="5" type="ORF">JHL17_35285</name>
</gene>
<dbReference type="RefSeq" id="WP_200199335.1">
    <property type="nucleotide sequence ID" value="NZ_JAENHM010000089.1"/>
</dbReference>
<organism evidence="5 6">
    <name type="scientific">Azospirillum endophyticum</name>
    <dbReference type="NCBI Taxonomy" id="2800326"/>
    <lineage>
        <taxon>Bacteria</taxon>
        <taxon>Pseudomonadati</taxon>
        <taxon>Pseudomonadota</taxon>
        <taxon>Alphaproteobacteria</taxon>
        <taxon>Rhodospirillales</taxon>
        <taxon>Azospirillaceae</taxon>
        <taxon>Azospirillum</taxon>
    </lineage>
</organism>
<dbReference type="PANTHER" id="PTHR43584">
    <property type="entry name" value="NUCLEOTIDYL TRANSFERASE"/>
    <property type="match status" value="1"/>
</dbReference>
<evidence type="ECO:0000256" key="2">
    <source>
        <dbReference type="ARBA" id="ARBA00022695"/>
    </source>
</evidence>
<dbReference type="EMBL" id="JAENHM010000089">
    <property type="protein sequence ID" value="MBK1842671.1"/>
    <property type="molecule type" value="Genomic_DNA"/>
</dbReference>
<protein>
    <submittedName>
        <fullName evidence="5">NTP transferase domain-containing protein</fullName>
    </submittedName>
</protein>